<dbReference type="GO" id="GO:0071765">
    <property type="term" value="P:nuclear inner membrane organization"/>
    <property type="evidence" value="ECO:0007669"/>
    <property type="project" value="InterPro"/>
</dbReference>
<keyword evidence="9" id="KW-1185">Reference proteome</keyword>
<dbReference type="OrthoDB" id="5966927at2759"/>
<name>A0A1L7X3N3_9HELO</name>
<dbReference type="GO" id="GO:0034992">
    <property type="term" value="C:microtubule organizing center attachment site"/>
    <property type="evidence" value="ECO:0007669"/>
    <property type="project" value="TreeGrafter"/>
</dbReference>
<gene>
    <name evidence="8" type="ORF">PAC_09491</name>
</gene>
<feature type="compositionally biased region" description="Low complexity" evidence="6">
    <location>
        <begin position="340"/>
        <end position="355"/>
    </location>
</feature>
<feature type="region of interest" description="Disordered" evidence="6">
    <location>
        <begin position="387"/>
        <end position="441"/>
    </location>
</feature>
<dbReference type="EMBL" id="FJOG01000014">
    <property type="protein sequence ID" value="CZR59597.1"/>
    <property type="molecule type" value="Genomic_DNA"/>
</dbReference>
<dbReference type="Proteomes" id="UP000184330">
    <property type="component" value="Unassembled WGS sequence"/>
</dbReference>
<evidence type="ECO:0000256" key="4">
    <source>
        <dbReference type="ARBA" id="ARBA00023136"/>
    </source>
</evidence>
<evidence type="ECO:0000256" key="3">
    <source>
        <dbReference type="ARBA" id="ARBA00022989"/>
    </source>
</evidence>
<accession>A0A1L7X3N3</accession>
<dbReference type="GO" id="GO:0044732">
    <property type="term" value="C:mitotic spindle pole body"/>
    <property type="evidence" value="ECO:0007669"/>
    <property type="project" value="TreeGrafter"/>
</dbReference>
<sequence>MPRAKKLVCFYCNKKSNLSYDGNITEWPCATCEAVNYLDENGEITDPPVATYDTSPKPDLSFRTTRETIPISDSNPFCQTCLHNQQVLLSNLREYPIEPEATFKEQREYYKFRNNLEKLYPQVCEDCEPRVLERMTAAKKTAQADFLGRLLDRTRTRRAATRPTYSFVDIILFLTKWLWYLGIAGQLLWNIMGLLEIYTVTQPAENRLPYLDLVAEFSQPLITLATSKTWARYSLHCSLFSVWWNPKYKEAHKGFMNHVSGYADWYKLQLLHIVIRLFFYYTMGSGVFSDLHAPATAGAHLMVPIFVALLAFRSKRALKVDMTPLWTPTTPEEFKRHVGPSPSSSRRSSQDSGQGSTAGLIGILNEIGKTPTKLGPQIAPPSAYLEEAARRKRSQSPQPPTARSPPFPTKNPSPPYTKGMYKKLTIGKPSDSPPLFSNNKDSGIFPSLDSYGKGSSYTATGESSYGSIPSLNSHNSFTPYSLHNSYTNGNSTPSSFSTGNGYMPTGAPSYAQQLYTQNGDEEMEWTPSLPQTQARAFNPARKPYLFDQPLGGTQPSPFYGKLPEAPISPAHRLRNPPNQARLRVSSPQEKENFFRSVTGRNADFDQTNGVTGSKAKTEMNITQQKFFPPTPPSEEANLLSDLLTSFSLSAETETPIEHGKPSKTHHVWAVVALLLGLFFWNSSTSSENPLAIMATIMIGCVGIGMRTMLDSAVFLRAAKGGLLSNTVRACLGGLELAGAGYVLFQTLASNGDFEKCSAMGTLIIGAMLAHEMWVTLFGC</sequence>
<evidence type="ECO:0000313" key="9">
    <source>
        <dbReference type="Proteomes" id="UP000184330"/>
    </source>
</evidence>
<dbReference type="GO" id="GO:0034506">
    <property type="term" value="C:chromosome, centromeric core domain"/>
    <property type="evidence" value="ECO:0007669"/>
    <property type="project" value="TreeGrafter"/>
</dbReference>
<reference evidence="8 9" key="1">
    <citation type="submission" date="2016-03" db="EMBL/GenBank/DDBJ databases">
        <authorList>
            <person name="Ploux O."/>
        </authorList>
    </citation>
    <scope>NUCLEOTIDE SEQUENCE [LARGE SCALE GENOMIC DNA]</scope>
    <source>
        <strain evidence="8 9">UAMH 11012</strain>
    </source>
</reference>
<evidence type="ECO:0000256" key="1">
    <source>
        <dbReference type="ARBA" id="ARBA00004473"/>
    </source>
</evidence>
<evidence type="ECO:0000256" key="6">
    <source>
        <dbReference type="SAM" id="MobiDB-lite"/>
    </source>
</evidence>
<feature type="region of interest" description="Disordered" evidence="6">
    <location>
        <begin position="329"/>
        <end position="358"/>
    </location>
</feature>
<feature type="compositionally biased region" description="Pro residues" evidence="6">
    <location>
        <begin position="397"/>
        <end position="415"/>
    </location>
</feature>
<evidence type="ECO:0000313" key="8">
    <source>
        <dbReference type="EMBL" id="CZR59597.1"/>
    </source>
</evidence>
<dbReference type="PANTHER" id="PTHR28538:SF1">
    <property type="entry name" value="INTEGRAL INNER NUCLEAR MEMBRANE PROTEIN IMA1"/>
    <property type="match status" value="1"/>
</dbReference>
<keyword evidence="2" id="KW-0812">Transmembrane</keyword>
<keyword evidence="4" id="KW-0472">Membrane</keyword>
<organism evidence="8 9">
    <name type="scientific">Phialocephala subalpina</name>
    <dbReference type="NCBI Taxonomy" id="576137"/>
    <lineage>
        <taxon>Eukaryota</taxon>
        <taxon>Fungi</taxon>
        <taxon>Dikarya</taxon>
        <taxon>Ascomycota</taxon>
        <taxon>Pezizomycotina</taxon>
        <taxon>Leotiomycetes</taxon>
        <taxon>Helotiales</taxon>
        <taxon>Mollisiaceae</taxon>
        <taxon>Phialocephala</taxon>
        <taxon>Phialocephala fortinii species complex</taxon>
    </lineage>
</organism>
<dbReference type="STRING" id="576137.A0A1L7X3N3"/>
<feature type="domain" description="Ima1 N-terminal" evidence="7">
    <location>
        <begin position="8"/>
        <end position="131"/>
    </location>
</feature>
<protein>
    <recommendedName>
        <fullName evidence="7">Ima1 N-terminal domain-containing protein</fullName>
    </recommendedName>
</protein>
<evidence type="ECO:0000256" key="2">
    <source>
        <dbReference type="ARBA" id="ARBA00022692"/>
    </source>
</evidence>
<dbReference type="Pfam" id="PF09779">
    <property type="entry name" value="Ima1_N"/>
    <property type="match status" value="1"/>
</dbReference>
<keyword evidence="3" id="KW-1133">Transmembrane helix</keyword>
<dbReference type="InterPro" id="IPR018617">
    <property type="entry name" value="Ima1_N"/>
</dbReference>
<dbReference type="AlphaFoldDB" id="A0A1L7X3N3"/>
<keyword evidence="5" id="KW-0539">Nucleus</keyword>
<comment type="subcellular location">
    <subcellularLocation>
        <location evidence="1">Nucleus inner membrane</location>
        <topology evidence="1">Multi-pass membrane protein</topology>
    </subcellularLocation>
</comment>
<evidence type="ECO:0000256" key="5">
    <source>
        <dbReference type="ARBA" id="ARBA00023242"/>
    </source>
</evidence>
<evidence type="ECO:0000259" key="7">
    <source>
        <dbReference type="Pfam" id="PF09779"/>
    </source>
</evidence>
<dbReference type="InterPro" id="IPR042321">
    <property type="entry name" value="Ima1"/>
</dbReference>
<dbReference type="PANTHER" id="PTHR28538">
    <property type="entry name" value="INTEGRAL INNER NUCLEAR MEMBRANE PROTEIN IMA1"/>
    <property type="match status" value="1"/>
</dbReference>
<dbReference type="GO" id="GO:0005637">
    <property type="term" value="C:nuclear inner membrane"/>
    <property type="evidence" value="ECO:0007669"/>
    <property type="project" value="UniProtKB-SubCell"/>
</dbReference>
<proteinExistence type="predicted"/>